<sequence>MVINIARLRQFSVGSIIFTALIVAFLVLGILGSLNMFVQQIGSVNEYGYLLLTSNKYYFIDNNYIYSYEISIYVLATSFAMMVIVLGFLIFFNIKNLLVSIEIDKEVKSDLKQLAIINFFTFCIGSVLQLATCDVIIEKYRLMKSYHKEAKSNNIE</sequence>
<feature type="transmembrane region" description="Helical" evidence="1">
    <location>
        <begin position="70"/>
        <end position="94"/>
    </location>
</feature>
<accession>Q8EW36</accession>
<dbReference type="EMBL" id="BA000026">
    <property type="protein sequence ID" value="BAC44160.1"/>
    <property type="molecule type" value="Genomic_DNA"/>
</dbReference>
<evidence type="ECO:0000313" key="3">
    <source>
        <dbReference type="Proteomes" id="UP000002522"/>
    </source>
</evidence>
<evidence type="ECO:0000256" key="1">
    <source>
        <dbReference type="SAM" id="Phobius"/>
    </source>
</evidence>
<feature type="transmembrane region" description="Helical" evidence="1">
    <location>
        <begin position="115"/>
        <end position="137"/>
    </location>
</feature>
<keyword evidence="3" id="KW-1185">Reference proteome</keyword>
<dbReference type="HOGENOM" id="CLU_1684637_0_0_14"/>
<keyword evidence="1" id="KW-1133">Transmembrane helix</keyword>
<protein>
    <submittedName>
        <fullName evidence="2">NADH dehydrogenase</fullName>
    </submittedName>
</protein>
<dbReference type="STRING" id="272633.gene:10731486"/>
<dbReference type="KEGG" id="mpe:MYPE3710"/>
<dbReference type="InParanoid" id="Q8EW36"/>
<proteinExistence type="predicted"/>
<name>Q8EW36_MALP2</name>
<dbReference type="RefSeq" id="WP_011077196.1">
    <property type="nucleotide sequence ID" value="NC_004432.1"/>
</dbReference>
<dbReference type="AlphaFoldDB" id="Q8EW36"/>
<keyword evidence="1" id="KW-0812">Transmembrane</keyword>
<dbReference type="Proteomes" id="UP000002522">
    <property type="component" value="Chromosome"/>
</dbReference>
<evidence type="ECO:0000313" key="2">
    <source>
        <dbReference type="EMBL" id="BAC44160.1"/>
    </source>
</evidence>
<feature type="transmembrane region" description="Helical" evidence="1">
    <location>
        <begin position="12"/>
        <end position="38"/>
    </location>
</feature>
<organism evidence="2 3">
    <name type="scientific">Malacoplasma penetrans (strain HF-2)</name>
    <name type="common">Mycoplasma penetrans</name>
    <dbReference type="NCBI Taxonomy" id="272633"/>
    <lineage>
        <taxon>Bacteria</taxon>
        <taxon>Bacillati</taxon>
        <taxon>Mycoplasmatota</taxon>
        <taxon>Mycoplasmoidales</taxon>
        <taxon>Mycoplasmoidaceae</taxon>
        <taxon>Malacoplasma</taxon>
    </lineage>
</organism>
<keyword evidence="1" id="KW-0472">Membrane</keyword>
<reference evidence="2 3" key="1">
    <citation type="journal article" date="2002" name="Nucleic Acids Res.">
        <title>The complete genomic sequence of Mycoplasma penetrans, an intracellular bacterial pathogen in humans.</title>
        <authorList>
            <person name="Sasaki Y."/>
            <person name="Ishikawa J."/>
            <person name="Yamashita A."/>
            <person name="Oshima K."/>
            <person name="Kenri T."/>
            <person name="Furuya K."/>
            <person name="Yoshino C."/>
            <person name="Horino A."/>
            <person name="Shiba T."/>
            <person name="Sasaki T."/>
            <person name="Hattori M."/>
        </authorList>
    </citation>
    <scope>NUCLEOTIDE SEQUENCE [LARGE SCALE GENOMIC DNA]</scope>
    <source>
        <strain evidence="2 3">HF-2</strain>
    </source>
</reference>
<gene>
    <name evidence="2" type="ordered locus">MYPE3710</name>
</gene>